<dbReference type="Proteomes" id="UP000323380">
    <property type="component" value="Unassembled WGS sequence"/>
</dbReference>
<dbReference type="PRINTS" id="PR00080">
    <property type="entry name" value="SDRFAMILY"/>
</dbReference>
<dbReference type="SUPFAM" id="SSF51735">
    <property type="entry name" value="NAD(P)-binding Rossmann-fold domains"/>
    <property type="match status" value="1"/>
</dbReference>
<gene>
    <name evidence="3" type="ORF">FXF69_24360</name>
</gene>
<evidence type="ECO:0000256" key="2">
    <source>
        <dbReference type="ARBA" id="ARBA00023002"/>
    </source>
</evidence>
<dbReference type="EMBL" id="VSFG01000005">
    <property type="protein sequence ID" value="TYB44092.1"/>
    <property type="molecule type" value="Genomic_DNA"/>
</dbReference>
<dbReference type="GO" id="GO:0016616">
    <property type="term" value="F:oxidoreductase activity, acting on the CH-OH group of donors, NAD or NADP as acceptor"/>
    <property type="evidence" value="ECO:0007669"/>
    <property type="project" value="TreeGrafter"/>
</dbReference>
<dbReference type="AlphaFoldDB" id="A0A5D0NI87"/>
<accession>A0A5D0NI87</accession>
<sequence length="252" mass="26316">MTGLPGLFALDGRVAIVTGASSGIGRHMCRVLAEAGATVVAAARRESRLRELSAADDRIVAVACDVTSSADCARAVERAADFGGPDVLVNAAGFGDPVPALELQVEEFRRTLDVDLTGTFEMSAQAARAMRGRGGSIVNIASILGLGASWPVSQAAYCAAKGGVVNLTRQLGAEWADEGIRVNAIAPGWFPSELTEEMFADGKAMRWLTRNTPMRRPGRLDELDGALLLLASDAGAFITGQTIAVDGGWTAR</sequence>
<proteinExistence type="inferred from homology"/>
<comment type="caution">
    <text evidence="3">The sequence shown here is derived from an EMBL/GenBank/DDBJ whole genome shotgun (WGS) entry which is preliminary data.</text>
</comment>
<dbReference type="PROSITE" id="PS00061">
    <property type="entry name" value="ADH_SHORT"/>
    <property type="match status" value="1"/>
</dbReference>
<dbReference type="InterPro" id="IPR036291">
    <property type="entry name" value="NAD(P)-bd_dom_sf"/>
</dbReference>
<reference evidence="3 4" key="1">
    <citation type="submission" date="2019-08" db="EMBL/GenBank/DDBJ databases">
        <title>Actinomadura sp. nov. CYP1-5 isolated from mountain soil.</title>
        <authorList>
            <person name="Songsumanus A."/>
            <person name="Kuncharoen N."/>
            <person name="Kudo T."/>
            <person name="Yuki M."/>
            <person name="Igarashi Y."/>
            <person name="Tanasupawat S."/>
        </authorList>
    </citation>
    <scope>NUCLEOTIDE SEQUENCE [LARGE SCALE GENOMIC DNA]</scope>
    <source>
        <strain evidence="3 4">JCM 14158</strain>
    </source>
</reference>
<comment type="similarity">
    <text evidence="1">Belongs to the short-chain dehydrogenases/reductases (SDR) family.</text>
</comment>
<dbReference type="InterPro" id="IPR002347">
    <property type="entry name" value="SDR_fam"/>
</dbReference>
<dbReference type="Pfam" id="PF13561">
    <property type="entry name" value="adh_short_C2"/>
    <property type="match status" value="1"/>
</dbReference>
<dbReference type="InterPro" id="IPR020904">
    <property type="entry name" value="Sc_DH/Rdtase_CS"/>
</dbReference>
<keyword evidence="2" id="KW-0560">Oxidoreductase</keyword>
<dbReference type="FunFam" id="3.40.50.720:FF:000084">
    <property type="entry name" value="Short-chain dehydrogenase reductase"/>
    <property type="match status" value="1"/>
</dbReference>
<dbReference type="Gene3D" id="3.40.50.720">
    <property type="entry name" value="NAD(P)-binding Rossmann-like Domain"/>
    <property type="match status" value="1"/>
</dbReference>
<evidence type="ECO:0000313" key="3">
    <source>
        <dbReference type="EMBL" id="TYB44092.1"/>
    </source>
</evidence>
<dbReference type="STRING" id="1220554.GCA_001552135_06115"/>
<dbReference type="PANTHER" id="PTHR42760:SF133">
    <property type="entry name" value="3-OXOACYL-[ACYL-CARRIER-PROTEIN] REDUCTASE"/>
    <property type="match status" value="1"/>
</dbReference>
<protein>
    <submittedName>
        <fullName evidence="3">SDR family oxidoreductase</fullName>
    </submittedName>
</protein>
<evidence type="ECO:0000256" key="1">
    <source>
        <dbReference type="ARBA" id="ARBA00006484"/>
    </source>
</evidence>
<dbReference type="PRINTS" id="PR00081">
    <property type="entry name" value="GDHRDH"/>
</dbReference>
<evidence type="ECO:0000313" key="4">
    <source>
        <dbReference type="Proteomes" id="UP000323380"/>
    </source>
</evidence>
<keyword evidence="4" id="KW-1185">Reference proteome</keyword>
<name>A0A5D0NI87_9ACTN</name>
<dbReference type="RefSeq" id="WP_067899241.1">
    <property type="nucleotide sequence ID" value="NZ_VSFG01000005.1"/>
</dbReference>
<organism evidence="3 4">
    <name type="scientific">Actinomadura chibensis</name>
    <dbReference type="NCBI Taxonomy" id="392828"/>
    <lineage>
        <taxon>Bacteria</taxon>
        <taxon>Bacillati</taxon>
        <taxon>Actinomycetota</taxon>
        <taxon>Actinomycetes</taxon>
        <taxon>Streptosporangiales</taxon>
        <taxon>Thermomonosporaceae</taxon>
        <taxon>Actinomadura</taxon>
    </lineage>
</organism>
<dbReference type="PANTHER" id="PTHR42760">
    <property type="entry name" value="SHORT-CHAIN DEHYDROGENASES/REDUCTASES FAMILY MEMBER"/>
    <property type="match status" value="1"/>
</dbReference>